<dbReference type="AlphaFoldDB" id="A0AAV9WSQ3"/>
<proteinExistence type="predicted"/>
<feature type="coiled-coil region" evidence="1">
    <location>
        <begin position="48"/>
        <end position="125"/>
    </location>
</feature>
<comment type="caution">
    <text evidence="3">The sequence shown here is derived from an EMBL/GenBank/DDBJ whole genome shotgun (WGS) entry which is preliminary data.</text>
</comment>
<reference evidence="3 4" key="1">
    <citation type="submission" date="2019-10" db="EMBL/GenBank/DDBJ databases">
        <authorList>
            <person name="Palmer J.M."/>
        </authorList>
    </citation>
    <scope>NUCLEOTIDE SEQUENCE [LARGE SCALE GENOMIC DNA]</scope>
    <source>
        <strain evidence="3 4">TWF694</strain>
    </source>
</reference>
<evidence type="ECO:0000256" key="1">
    <source>
        <dbReference type="SAM" id="Coils"/>
    </source>
</evidence>
<protein>
    <submittedName>
        <fullName evidence="3">Uncharacterized protein</fullName>
    </submittedName>
</protein>
<gene>
    <name evidence="3" type="ORF">TWF694_005253</name>
</gene>
<accession>A0AAV9WSQ3</accession>
<evidence type="ECO:0000256" key="2">
    <source>
        <dbReference type="SAM" id="MobiDB-lite"/>
    </source>
</evidence>
<keyword evidence="4" id="KW-1185">Reference proteome</keyword>
<evidence type="ECO:0000313" key="3">
    <source>
        <dbReference type="EMBL" id="KAK6525105.1"/>
    </source>
</evidence>
<dbReference type="Proteomes" id="UP001365542">
    <property type="component" value="Unassembled WGS sequence"/>
</dbReference>
<sequence length="133" mass="14745">MSRQEQMDSPAASSDDAEGEDVFLTPPTWGSDDEDAGPSSPTTAKVLNQQLRREIADLKAEVEVLRARALKWKLKFGLSILHAKSARLDIIGEEDGIDDALAAEREVVKREIEEVEVEVDEAEERASKKPRTD</sequence>
<name>A0AAV9WSQ3_9PEZI</name>
<evidence type="ECO:0000313" key="4">
    <source>
        <dbReference type="Proteomes" id="UP001365542"/>
    </source>
</evidence>
<feature type="region of interest" description="Disordered" evidence="2">
    <location>
        <begin position="1"/>
        <end position="43"/>
    </location>
</feature>
<organism evidence="3 4">
    <name type="scientific">Orbilia ellipsospora</name>
    <dbReference type="NCBI Taxonomy" id="2528407"/>
    <lineage>
        <taxon>Eukaryota</taxon>
        <taxon>Fungi</taxon>
        <taxon>Dikarya</taxon>
        <taxon>Ascomycota</taxon>
        <taxon>Pezizomycotina</taxon>
        <taxon>Orbiliomycetes</taxon>
        <taxon>Orbiliales</taxon>
        <taxon>Orbiliaceae</taxon>
        <taxon>Orbilia</taxon>
    </lineage>
</organism>
<dbReference type="EMBL" id="JAVHJO010000017">
    <property type="protein sequence ID" value="KAK6525105.1"/>
    <property type="molecule type" value="Genomic_DNA"/>
</dbReference>
<keyword evidence="1" id="KW-0175">Coiled coil</keyword>